<dbReference type="EMBL" id="FOOH01000001">
    <property type="protein sequence ID" value="SFF58137.1"/>
    <property type="molecule type" value="Genomic_DNA"/>
</dbReference>
<dbReference type="InterPro" id="IPR014352">
    <property type="entry name" value="FERM/acyl-CoA-bd_prot_sf"/>
</dbReference>
<dbReference type="RefSeq" id="WP_232228816.1">
    <property type="nucleotide sequence ID" value="NZ_FOOH01000001.1"/>
</dbReference>
<proteinExistence type="predicted"/>
<evidence type="ECO:0000259" key="1">
    <source>
        <dbReference type="PROSITE" id="PS51228"/>
    </source>
</evidence>
<dbReference type="Pfam" id="PF00887">
    <property type="entry name" value="ACBP"/>
    <property type="match status" value="1"/>
</dbReference>
<dbReference type="AlphaFoldDB" id="A0A1I2JYY1"/>
<dbReference type="Proteomes" id="UP000199116">
    <property type="component" value="Unassembled WGS sequence"/>
</dbReference>
<dbReference type="SUPFAM" id="SSF47027">
    <property type="entry name" value="Acyl-CoA binding protein"/>
    <property type="match status" value="1"/>
</dbReference>
<feature type="domain" description="ACB" evidence="1">
    <location>
        <begin position="11"/>
        <end position="97"/>
    </location>
</feature>
<sequence length="97" mass="11284">MNKQYVMPETTDEKFLKAYDMASKTTQKFAPDVMLHFYAYYKKATQVNGFYVPPTNEGDLRNAFKINALLQVKNLSKQEAREKYVELVEEHIGEVTP</sequence>
<dbReference type="InterPro" id="IPR035984">
    <property type="entry name" value="Acyl-CoA-binding_sf"/>
</dbReference>
<name>A0A1I2JYY1_9FLAO</name>
<gene>
    <name evidence="2" type="ORF">SAMN04488033_10173</name>
</gene>
<dbReference type="Gene3D" id="1.20.80.10">
    <property type="match status" value="1"/>
</dbReference>
<dbReference type="InterPro" id="IPR000582">
    <property type="entry name" value="Acyl-CoA-binding_protein"/>
</dbReference>
<evidence type="ECO:0000313" key="2">
    <source>
        <dbReference type="EMBL" id="SFF58137.1"/>
    </source>
</evidence>
<accession>A0A1I2JYY1</accession>
<dbReference type="PROSITE" id="PS51228">
    <property type="entry name" value="ACB_2"/>
    <property type="match status" value="1"/>
</dbReference>
<dbReference type="GO" id="GO:0000062">
    <property type="term" value="F:fatty-acyl-CoA binding"/>
    <property type="evidence" value="ECO:0007669"/>
    <property type="project" value="InterPro"/>
</dbReference>
<keyword evidence="3" id="KW-1185">Reference proteome</keyword>
<evidence type="ECO:0000313" key="3">
    <source>
        <dbReference type="Proteomes" id="UP000199116"/>
    </source>
</evidence>
<protein>
    <submittedName>
        <fullName evidence="2">Acyl CoA binding protein</fullName>
    </submittedName>
</protein>
<reference evidence="3" key="1">
    <citation type="submission" date="2016-10" db="EMBL/GenBank/DDBJ databases">
        <authorList>
            <person name="Varghese N."/>
            <person name="Submissions S."/>
        </authorList>
    </citation>
    <scope>NUCLEOTIDE SEQUENCE [LARGE SCALE GENOMIC DNA]</scope>
    <source>
        <strain evidence="3">DSM 23515</strain>
    </source>
</reference>
<organism evidence="2 3">
    <name type="scientific">Salegentibacter agarivorans</name>
    <dbReference type="NCBI Taxonomy" id="345907"/>
    <lineage>
        <taxon>Bacteria</taxon>
        <taxon>Pseudomonadati</taxon>
        <taxon>Bacteroidota</taxon>
        <taxon>Flavobacteriia</taxon>
        <taxon>Flavobacteriales</taxon>
        <taxon>Flavobacteriaceae</taxon>
        <taxon>Salegentibacter</taxon>
    </lineage>
</organism>